<dbReference type="Proteomes" id="UP000299102">
    <property type="component" value="Unassembled WGS sequence"/>
</dbReference>
<keyword evidence="3" id="KW-1185">Reference proteome</keyword>
<protein>
    <submittedName>
        <fullName evidence="2">Uncharacterized protein</fullName>
    </submittedName>
</protein>
<evidence type="ECO:0000313" key="2">
    <source>
        <dbReference type="EMBL" id="GBP80414.1"/>
    </source>
</evidence>
<comment type="caution">
    <text evidence="2">The sequence shown here is derived from an EMBL/GenBank/DDBJ whole genome shotgun (WGS) entry which is preliminary data.</text>
</comment>
<reference evidence="2 3" key="1">
    <citation type="journal article" date="2019" name="Commun. Biol.">
        <title>The bagworm genome reveals a unique fibroin gene that provides high tensile strength.</title>
        <authorList>
            <person name="Kono N."/>
            <person name="Nakamura H."/>
            <person name="Ohtoshi R."/>
            <person name="Tomita M."/>
            <person name="Numata K."/>
            <person name="Arakawa K."/>
        </authorList>
    </citation>
    <scope>NUCLEOTIDE SEQUENCE [LARGE SCALE GENOMIC DNA]</scope>
</reference>
<feature type="region of interest" description="Disordered" evidence="1">
    <location>
        <begin position="39"/>
        <end position="74"/>
    </location>
</feature>
<gene>
    <name evidence="2" type="ORF">EVAR_59089_1</name>
</gene>
<sequence length="130" mass="15060">MYCERELSTRILTYSYVRNLTVHLYGLSKDLRRSIRSFKADDTPAHAPTPAGDVTRRNQSRAPAPTTPPAANKRLNFDPVKETKIGRVIGFRFTYFPRLPAEDRKISLSVRAYLYKLMDYLTDFNVSWID</sequence>
<proteinExistence type="predicted"/>
<evidence type="ECO:0000313" key="3">
    <source>
        <dbReference type="Proteomes" id="UP000299102"/>
    </source>
</evidence>
<dbReference type="EMBL" id="BGZK01001462">
    <property type="protein sequence ID" value="GBP80414.1"/>
    <property type="molecule type" value="Genomic_DNA"/>
</dbReference>
<organism evidence="2 3">
    <name type="scientific">Eumeta variegata</name>
    <name type="common">Bagworm moth</name>
    <name type="synonym">Eumeta japonica</name>
    <dbReference type="NCBI Taxonomy" id="151549"/>
    <lineage>
        <taxon>Eukaryota</taxon>
        <taxon>Metazoa</taxon>
        <taxon>Ecdysozoa</taxon>
        <taxon>Arthropoda</taxon>
        <taxon>Hexapoda</taxon>
        <taxon>Insecta</taxon>
        <taxon>Pterygota</taxon>
        <taxon>Neoptera</taxon>
        <taxon>Endopterygota</taxon>
        <taxon>Lepidoptera</taxon>
        <taxon>Glossata</taxon>
        <taxon>Ditrysia</taxon>
        <taxon>Tineoidea</taxon>
        <taxon>Psychidae</taxon>
        <taxon>Oiketicinae</taxon>
        <taxon>Eumeta</taxon>
    </lineage>
</organism>
<accession>A0A4C1Z034</accession>
<dbReference type="AlphaFoldDB" id="A0A4C1Z034"/>
<evidence type="ECO:0000256" key="1">
    <source>
        <dbReference type="SAM" id="MobiDB-lite"/>
    </source>
</evidence>
<name>A0A4C1Z034_EUMVA</name>